<dbReference type="EMBL" id="MT142908">
    <property type="protein sequence ID" value="QJA90366.1"/>
    <property type="molecule type" value="Genomic_DNA"/>
</dbReference>
<proteinExistence type="predicted"/>
<organism evidence="1">
    <name type="scientific">viral metagenome</name>
    <dbReference type="NCBI Taxonomy" id="1070528"/>
    <lineage>
        <taxon>unclassified sequences</taxon>
        <taxon>metagenomes</taxon>
        <taxon>organismal metagenomes</taxon>
    </lineage>
</organism>
<gene>
    <name evidence="1" type="ORF">MM415B02388_0007</name>
</gene>
<evidence type="ECO:0000313" key="1">
    <source>
        <dbReference type="EMBL" id="QJA90366.1"/>
    </source>
</evidence>
<dbReference type="AlphaFoldDB" id="A0A6M3L6H8"/>
<name>A0A6M3L6H8_9ZZZZ</name>
<accession>A0A6M3L6H8</accession>
<reference evidence="1" key="1">
    <citation type="submission" date="2020-03" db="EMBL/GenBank/DDBJ databases">
        <title>The deep terrestrial virosphere.</title>
        <authorList>
            <person name="Holmfeldt K."/>
            <person name="Nilsson E."/>
            <person name="Simone D."/>
            <person name="Lopez-Fernandez M."/>
            <person name="Wu X."/>
            <person name="de Brujin I."/>
            <person name="Lundin D."/>
            <person name="Andersson A."/>
            <person name="Bertilsson S."/>
            <person name="Dopson M."/>
        </authorList>
    </citation>
    <scope>NUCLEOTIDE SEQUENCE</scope>
    <source>
        <strain evidence="1">MM415B02388</strain>
    </source>
</reference>
<protein>
    <submittedName>
        <fullName evidence="1">Uncharacterized protein</fullName>
    </submittedName>
</protein>
<sequence length="162" mass="17018">MTTVYSTAVVSGIMPDHTKAGLVLRRNATYVTTSDGELVSGDTIQMVPIPEGAQILDVQIYCSGNAALATGLTVGDGNSARRFFDGPTFTGDHLYGLKSAGAVGDVAGVKVGSFLYQYASADTIDIFLKKTAASTYLPTSITFKMSVEYCMAGSIEDEDFSA</sequence>